<dbReference type="SUPFAM" id="SSF103481">
    <property type="entry name" value="Multidrug resistance efflux transporter EmrE"/>
    <property type="match status" value="2"/>
</dbReference>
<feature type="transmembrane region" description="Helical" evidence="2">
    <location>
        <begin position="41"/>
        <end position="61"/>
    </location>
</feature>
<evidence type="ECO:0000313" key="4">
    <source>
        <dbReference type="EMBL" id="MBB5159811.1"/>
    </source>
</evidence>
<feature type="transmembrane region" description="Helical" evidence="2">
    <location>
        <begin position="131"/>
        <end position="150"/>
    </location>
</feature>
<evidence type="ECO:0000256" key="2">
    <source>
        <dbReference type="SAM" id="Phobius"/>
    </source>
</evidence>
<keyword evidence="5" id="KW-1185">Reference proteome</keyword>
<feature type="transmembrane region" description="Helical" evidence="2">
    <location>
        <begin position="156"/>
        <end position="174"/>
    </location>
</feature>
<dbReference type="Pfam" id="PF00892">
    <property type="entry name" value="EamA"/>
    <property type="match status" value="2"/>
</dbReference>
<comment type="similarity">
    <text evidence="1">Belongs to the EamA transporter family.</text>
</comment>
<evidence type="ECO:0000313" key="5">
    <source>
        <dbReference type="Proteomes" id="UP000584374"/>
    </source>
</evidence>
<dbReference type="InterPro" id="IPR000620">
    <property type="entry name" value="EamA_dom"/>
</dbReference>
<dbReference type="GO" id="GO:0016020">
    <property type="term" value="C:membrane"/>
    <property type="evidence" value="ECO:0007669"/>
    <property type="project" value="InterPro"/>
</dbReference>
<gene>
    <name evidence="4" type="ORF">BJ970_007411</name>
</gene>
<feature type="transmembrane region" description="Helical" evidence="2">
    <location>
        <begin position="257"/>
        <end position="277"/>
    </location>
</feature>
<proteinExistence type="inferred from homology"/>
<dbReference type="Proteomes" id="UP000584374">
    <property type="component" value="Unassembled WGS sequence"/>
</dbReference>
<keyword evidence="2" id="KW-0812">Transmembrane</keyword>
<feature type="transmembrane region" description="Helical" evidence="2">
    <location>
        <begin position="186"/>
        <end position="209"/>
    </location>
</feature>
<dbReference type="RefSeq" id="WP_184732803.1">
    <property type="nucleotide sequence ID" value="NZ_JACHIW010000003.1"/>
</dbReference>
<keyword evidence="2" id="KW-0472">Membrane</keyword>
<dbReference type="PANTHER" id="PTHR22911:SF79">
    <property type="entry name" value="MOBA-LIKE NTP TRANSFERASE DOMAIN-CONTAINING PROTEIN"/>
    <property type="match status" value="1"/>
</dbReference>
<feature type="transmembrane region" description="Helical" evidence="2">
    <location>
        <begin position="99"/>
        <end position="119"/>
    </location>
</feature>
<protein>
    <submittedName>
        <fullName evidence="4">Drug/metabolite transporter (DMT)-like permease</fullName>
    </submittedName>
</protein>
<feature type="domain" description="EamA" evidence="3">
    <location>
        <begin position="10"/>
        <end position="146"/>
    </location>
</feature>
<dbReference type="EMBL" id="JACHIW010000003">
    <property type="protein sequence ID" value="MBB5159811.1"/>
    <property type="molecule type" value="Genomic_DNA"/>
</dbReference>
<comment type="caution">
    <text evidence="4">The sequence shown here is derived from an EMBL/GenBank/DDBJ whole genome shotgun (WGS) entry which is preliminary data.</text>
</comment>
<dbReference type="AlphaFoldDB" id="A0A840QHV7"/>
<feature type="transmembrane region" description="Helical" evidence="2">
    <location>
        <begin position="283"/>
        <end position="300"/>
    </location>
</feature>
<dbReference type="InterPro" id="IPR037185">
    <property type="entry name" value="EmrE-like"/>
</dbReference>
<dbReference type="PANTHER" id="PTHR22911">
    <property type="entry name" value="ACYL-MALONYL CONDENSING ENZYME-RELATED"/>
    <property type="match status" value="1"/>
</dbReference>
<feature type="transmembrane region" description="Helical" evidence="2">
    <location>
        <begin position="229"/>
        <end position="245"/>
    </location>
</feature>
<evidence type="ECO:0000256" key="1">
    <source>
        <dbReference type="ARBA" id="ARBA00007362"/>
    </source>
</evidence>
<organism evidence="4 5">
    <name type="scientific">Saccharopolyspora phatthalungensis</name>
    <dbReference type="NCBI Taxonomy" id="664693"/>
    <lineage>
        <taxon>Bacteria</taxon>
        <taxon>Bacillati</taxon>
        <taxon>Actinomycetota</taxon>
        <taxon>Actinomycetes</taxon>
        <taxon>Pseudonocardiales</taxon>
        <taxon>Pseudonocardiaceae</taxon>
        <taxon>Saccharopolyspora</taxon>
    </lineage>
</organism>
<feature type="domain" description="EamA" evidence="3">
    <location>
        <begin position="157"/>
        <end position="299"/>
    </location>
</feature>
<name>A0A840QHV7_9PSEU</name>
<evidence type="ECO:0000259" key="3">
    <source>
        <dbReference type="Pfam" id="PF00892"/>
    </source>
</evidence>
<keyword evidence="2" id="KW-1133">Transmembrane helix</keyword>
<feature type="transmembrane region" description="Helical" evidence="2">
    <location>
        <begin position="73"/>
        <end position="93"/>
    </location>
</feature>
<sequence length="323" mass="33568">MSATWSRRGLWLLLAVVACAAFAGSGPFAKSLMEVGVAADQAAWLRLTGAALVLVPTAVLLRGRGLIASLKASWPYLLGYGLVGMAASQTLYFTAAQRLPVGVAILLQFSGPLLIIGWIRFVRRRKVPRTAVVGVLISLVGLAIVVEVWAGIGFDLVGVLAGVGSAGCQAAYFLMIEGLAGMTDVLVMTATGTAVASVSLTFVALPWTIPWHVIVSGQVRLDGGSVPGWFPTIWLILISAIVAYLGEGAAVQRLSAVVGGAVAYVEVVFTALIAWALLGEHLGVAQILGGAMVLTGAFIAQRPPDPADPSSVAHPELEVLHKK</sequence>
<accession>A0A840QHV7</accession>
<dbReference type="PROSITE" id="PS51257">
    <property type="entry name" value="PROKAR_LIPOPROTEIN"/>
    <property type="match status" value="1"/>
</dbReference>
<reference evidence="4 5" key="1">
    <citation type="submission" date="2020-08" db="EMBL/GenBank/DDBJ databases">
        <title>Sequencing the genomes of 1000 actinobacteria strains.</title>
        <authorList>
            <person name="Klenk H.-P."/>
        </authorList>
    </citation>
    <scope>NUCLEOTIDE SEQUENCE [LARGE SCALE GENOMIC DNA]</scope>
    <source>
        <strain evidence="4 5">DSM 45584</strain>
    </source>
</reference>